<dbReference type="Proteomes" id="UP000483004">
    <property type="component" value="Unassembled WGS sequence"/>
</dbReference>
<dbReference type="OrthoDB" id="5501831at2"/>
<dbReference type="EMBL" id="WBMR01000047">
    <property type="protein sequence ID" value="KAB2380125.1"/>
    <property type="molecule type" value="Genomic_DNA"/>
</dbReference>
<evidence type="ECO:0000313" key="1">
    <source>
        <dbReference type="EMBL" id="KAB2380125.1"/>
    </source>
</evidence>
<dbReference type="RefSeq" id="WP_151541292.1">
    <property type="nucleotide sequence ID" value="NZ_WBMR01000047.1"/>
</dbReference>
<keyword evidence="2" id="KW-1185">Reference proteome</keyword>
<proteinExistence type="predicted"/>
<accession>A0A6L3W0H8</accession>
<comment type="caution">
    <text evidence="1">The sequence shown here is derived from an EMBL/GenBank/DDBJ whole genome shotgun (WGS) entry which is preliminary data.</text>
</comment>
<name>A0A6L3W0H8_9ACTN</name>
<dbReference type="Pfam" id="PF13450">
    <property type="entry name" value="NAD_binding_8"/>
    <property type="match status" value="1"/>
</dbReference>
<dbReference type="PANTHER" id="PTHR43734:SF1">
    <property type="entry name" value="PHYTOENE DESATURASE"/>
    <property type="match status" value="1"/>
</dbReference>
<protein>
    <submittedName>
        <fullName evidence="1">FAD-dependent oxidoreductase</fullName>
    </submittedName>
</protein>
<dbReference type="SUPFAM" id="SSF51971">
    <property type="entry name" value="Nucleotide-binding domain"/>
    <property type="match status" value="1"/>
</dbReference>
<evidence type="ECO:0000313" key="2">
    <source>
        <dbReference type="Proteomes" id="UP000483004"/>
    </source>
</evidence>
<dbReference type="Gene3D" id="3.50.50.60">
    <property type="entry name" value="FAD/NAD(P)-binding domain"/>
    <property type="match status" value="1"/>
</dbReference>
<dbReference type="PRINTS" id="PR00411">
    <property type="entry name" value="PNDRDTASEI"/>
</dbReference>
<organism evidence="1 2">
    <name type="scientific">Actinomadura montaniterrae</name>
    <dbReference type="NCBI Taxonomy" id="1803903"/>
    <lineage>
        <taxon>Bacteria</taxon>
        <taxon>Bacillati</taxon>
        <taxon>Actinomycetota</taxon>
        <taxon>Actinomycetes</taxon>
        <taxon>Streptosporangiales</taxon>
        <taxon>Thermomonosporaceae</taxon>
        <taxon>Actinomadura</taxon>
    </lineage>
</organism>
<reference evidence="1 2" key="1">
    <citation type="submission" date="2019-09" db="EMBL/GenBank/DDBJ databases">
        <title>Actinomadura physcomitrii sp. nov., a novel actinomycete isolated from moss [Physcomitrium sphaericum (Ludw) Fuernr].</title>
        <authorList>
            <person name="Liu C."/>
            <person name="Zhuang X."/>
        </authorList>
    </citation>
    <scope>NUCLEOTIDE SEQUENCE [LARGE SCALE GENOMIC DNA]</scope>
    <source>
        <strain evidence="1 2">CYP1-1B</strain>
    </source>
</reference>
<gene>
    <name evidence="1" type="ORF">F9B16_18265</name>
</gene>
<dbReference type="PANTHER" id="PTHR43734">
    <property type="entry name" value="PHYTOENE DESATURASE"/>
    <property type="match status" value="1"/>
</dbReference>
<dbReference type="InterPro" id="IPR036188">
    <property type="entry name" value="FAD/NAD-bd_sf"/>
</dbReference>
<dbReference type="AlphaFoldDB" id="A0A6L3W0H8"/>
<sequence>MKPTITVIGGGLAGLTAAITCAEKGAGVVLHEAHQNLGGRARSTPAPYIANDGIHAFYKDGTAWRWLVAQGLAHPAVRLSAAQLVRIRFRDRGGLKPLPPADLIRMLTFGRRRRAPIDRSFRDWATSQFGSRAYHAAAGMLGPVLFEADPGRLSAAFAFERLLRAASFRQPITRYPAGGWGALVDRMAARARRLGVRIETGSRIDQIPGTGPVIVATGLDAARALLTDETLRWESGRCVLLDLALRRSRRDQCVTFDLQEGGFVERFSAQDPSLAPPGRTLLQGAMPLRAGESKAAGLTRLEALYDLCAPLWRHRLTWRRDQIAANRTGALDLPGTTWRDRPAIDRGDHIYLAGDAVAAPGLLAEVSINSALAAARLATNSLPGRRA</sequence>